<reference evidence="4" key="1">
    <citation type="submission" date="2023-10" db="EMBL/GenBank/DDBJ databases">
        <title>Clonality and diversity in the soft rot Dickeya solani phytopathogen.</title>
        <authorList>
            <person name="Pedron J."/>
            <person name="Van Gijsegem F."/>
            <person name="Portier P."/>
            <person name="Taghouti G."/>
        </authorList>
    </citation>
    <scope>NUCLEOTIDE SEQUENCE</scope>
    <source>
        <strain evidence="4">CFBP5647</strain>
    </source>
</reference>
<evidence type="ECO:0000259" key="1">
    <source>
        <dbReference type="Pfam" id="PF10074"/>
    </source>
</evidence>
<evidence type="ECO:0000313" key="5">
    <source>
        <dbReference type="Proteomes" id="UP001304423"/>
    </source>
</evidence>
<dbReference type="InterPro" id="IPR045465">
    <property type="entry name" value="Trans_reg_dom"/>
</dbReference>
<protein>
    <submittedName>
        <fullName evidence="4">DUF2285 domain-containing protein</fullName>
    </submittedName>
</protein>
<evidence type="ECO:0000313" key="4">
    <source>
        <dbReference type="EMBL" id="WOA52062.1"/>
    </source>
</evidence>
<dbReference type="InterPro" id="IPR018754">
    <property type="entry name" value="RovC-like_DNA-bd"/>
</dbReference>
<feature type="domain" description="Transcriptional regulator-like" evidence="2">
    <location>
        <begin position="13"/>
        <end position="57"/>
    </location>
</feature>
<dbReference type="EMBL" id="CP136339">
    <property type="protein sequence ID" value="WOA52062.1"/>
    <property type="molecule type" value="Genomic_DNA"/>
</dbReference>
<sequence>MTSHPAGHCRPVAAYLYVLHLDGPALAWEYLRRNPDYCCDWQHRPRRAGGAHRWGLRLWEDPSRDAREAHPVWYPDPDSVVLLYPDADPPPDAPVFAFWHMPGRHALVHDGRRLLLLTRWPGGCLRLVCVPTLADGMAYVCAIRDGVLLRSRYRLLAAALSHGAERCNAVANRMACPRPSPTTLRELHTLQALDASLAGASLRDVAASLTGAESLADAWHADSGLRSRVRRLVSRGKHLMWGGYRCLVSPSVAGKGRSVSGAKRP</sequence>
<organism evidence="4 5">
    <name type="scientific">Dickeya solani</name>
    <dbReference type="NCBI Taxonomy" id="1089444"/>
    <lineage>
        <taxon>Bacteria</taxon>
        <taxon>Pseudomonadati</taxon>
        <taxon>Pseudomonadota</taxon>
        <taxon>Gammaproteobacteria</taxon>
        <taxon>Enterobacterales</taxon>
        <taxon>Pectobacteriaceae</taxon>
        <taxon>Dickeya</taxon>
    </lineage>
</organism>
<dbReference type="Pfam" id="PF10074">
    <property type="entry name" value="RovC_DNA-bd"/>
    <property type="match status" value="1"/>
</dbReference>
<dbReference type="AlphaFoldDB" id="A0AAX4EYD8"/>
<proteinExistence type="predicted"/>
<evidence type="ECO:0000259" key="3">
    <source>
        <dbReference type="Pfam" id="PF22791"/>
    </source>
</evidence>
<feature type="domain" description="T6SS Transcription factor RovC-like DNA binding" evidence="1">
    <location>
        <begin position="166"/>
        <end position="247"/>
    </location>
</feature>
<dbReference type="Pfam" id="PF22791">
    <property type="entry name" value="DUF7011"/>
    <property type="match status" value="1"/>
</dbReference>
<feature type="domain" description="DUF7011" evidence="3">
    <location>
        <begin position="78"/>
        <end position="125"/>
    </location>
</feature>
<dbReference type="Proteomes" id="UP001304423">
    <property type="component" value="Chromosome"/>
</dbReference>
<name>A0AAX4EYD8_9GAMM</name>
<gene>
    <name evidence="4" type="ORF">RXA29_19620</name>
</gene>
<accession>A0AAX4EYD8</accession>
<evidence type="ECO:0000259" key="2">
    <source>
        <dbReference type="Pfam" id="PF20109"/>
    </source>
</evidence>
<dbReference type="RefSeq" id="WP_316392533.1">
    <property type="nucleotide sequence ID" value="NZ_CP136339.1"/>
</dbReference>
<dbReference type="Pfam" id="PF20109">
    <property type="entry name" value="Trans_reg_dom"/>
    <property type="match status" value="1"/>
</dbReference>
<dbReference type="InterPro" id="IPR053895">
    <property type="entry name" value="DUF7011"/>
</dbReference>